<comment type="subcellular location">
    <subcellularLocation>
        <location evidence="1">Membrane</location>
        <topology evidence="1">Multi-pass membrane protein</topology>
    </subcellularLocation>
</comment>
<dbReference type="GO" id="GO:0140359">
    <property type="term" value="F:ABC-type transporter activity"/>
    <property type="evidence" value="ECO:0007669"/>
    <property type="project" value="InterPro"/>
</dbReference>
<keyword evidence="8" id="KW-1185">Reference proteome</keyword>
<feature type="transmembrane region" description="Helical" evidence="5">
    <location>
        <begin position="300"/>
        <end position="318"/>
    </location>
</feature>
<dbReference type="Pfam" id="PF12698">
    <property type="entry name" value="ABC2_membrane_3"/>
    <property type="match status" value="1"/>
</dbReference>
<feature type="transmembrane region" description="Helical" evidence="5">
    <location>
        <begin position="225"/>
        <end position="253"/>
    </location>
</feature>
<keyword evidence="4 5" id="KW-0472">Membrane</keyword>
<feature type="transmembrane region" description="Helical" evidence="5">
    <location>
        <begin position="265"/>
        <end position="288"/>
    </location>
</feature>
<evidence type="ECO:0000313" key="8">
    <source>
        <dbReference type="Proteomes" id="UP000642993"/>
    </source>
</evidence>
<feature type="transmembrane region" description="Helical" evidence="5">
    <location>
        <begin position="178"/>
        <end position="204"/>
    </location>
</feature>
<feature type="transmembrane region" description="Helical" evidence="5">
    <location>
        <begin position="26"/>
        <end position="48"/>
    </location>
</feature>
<evidence type="ECO:0000256" key="5">
    <source>
        <dbReference type="SAM" id="Phobius"/>
    </source>
</evidence>
<evidence type="ECO:0000256" key="1">
    <source>
        <dbReference type="ARBA" id="ARBA00004141"/>
    </source>
</evidence>
<evidence type="ECO:0000256" key="2">
    <source>
        <dbReference type="ARBA" id="ARBA00022692"/>
    </source>
</evidence>
<sequence length="397" mass="40806">MSGSQRSSAVLLVALREFRAQVRTKSFVVGNIITLVIIVGGLVAFSIFRGDGEPDPTVVAVAPGLSVEAQAVEASGEALGVLVEAREAESVEEARAWVDNEDAGVALLGRDGTVLGAYSVEPLEPPMVAVLESAAGALAVEDALEAQGVDPGAFAADAAAGVEVEVADPPDSDATQQIIIAAVVLYLLTGLVFGFGMYVAMGVVEEKSSRVVEILLSTIKPLQLLWGKVLGIGAAGLLQVLTYAAVGLVVASLTGLLSVSGGEAATFASLVVWAILGYLFFALLYAAAGSLVSRQEEVQSVQAPVIMVMFACLGASVVNLSNPGGTLAVVTAWVPPFSAFAMPIRVATGEASAIEIAGSLILMVLACAGISLLAARIYSNSVLRMGARIPWREALRR</sequence>
<name>A0A927PN27_9ACTN</name>
<keyword evidence="3 5" id="KW-1133">Transmembrane helix</keyword>
<evidence type="ECO:0000256" key="4">
    <source>
        <dbReference type="ARBA" id="ARBA00023136"/>
    </source>
</evidence>
<dbReference type="PANTHER" id="PTHR43471">
    <property type="entry name" value="ABC TRANSPORTER PERMEASE"/>
    <property type="match status" value="1"/>
</dbReference>
<feature type="domain" description="ABC-2 type transporter transmembrane" evidence="6">
    <location>
        <begin position="32"/>
        <end position="375"/>
    </location>
</feature>
<evidence type="ECO:0000313" key="7">
    <source>
        <dbReference type="EMBL" id="MBD8507156.1"/>
    </source>
</evidence>
<dbReference type="InterPro" id="IPR013525">
    <property type="entry name" value="ABC2_TM"/>
</dbReference>
<evidence type="ECO:0000256" key="3">
    <source>
        <dbReference type="ARBA" id="ARBA00022989"/>
    </source>
</evidence>
<organism evidence="7 8">
    <name type="scientific">Lolliginicoccus lacisalsi</name>
    <dbReference type="NCBI Taxonomy" id="2742202"/>
    <lineage>
        <taxon>Bacteria</taxon>
        <taxon>Bacillati</taxon>
        <taxon>Actinomycetota</taxon>
        <taxon>Actinomycetes</taxon>
        <taxon>Mycobacteriales</taxon>
        <taxon>Hoyosellaceae</taxon>
        <taxon>Lolliginicoccus</taxon>
    </lineage>
</organism>
<dbReference type="RefSeq" id="WP_192039628.1">
    <property type="nucleotide sequence ID" value="NZ_JACYWE010000007.1"/>
</dbReference>
<evidence type="ECO:0000259" key="6">
    <source>
        <dbReference type="Pfam" id="PF12698"/>
    </source>
</evidence>
<dbReference type="PANTHER" id="PTHR43471:SF3">
    <property type="entry name" value="ABC TRANSPORTER PERMEASE PROTEIN NATB"/>
    <property type="match status" value="1"/>
</dbReference>
<gene>
    <name evidence="7" type="ORF">HT102_11710</name>
</gene>
<dbReference type="EMBL" id="JACYWE010000007">
    <property type="protein sequence ID" value="MBD8507156.1"/>
    <property type="molecule type" value="Genomic_DNA"/>
</dbReference>
<comment type="caution">
    <text evidence="7">The sequence shown here is derived from an EMBL/GenBank/DDBJ whole genome shotgun (WGS) entry which is preliminary data.</text>
</comment>
<dbReference type="GO" id="GO:0016020">
    <property type="term" value="C:membrane"/>
    <property type="evidence" value="ECO:0007669"/>
    <property type="project" value="UniProtKB-SubCell"/>
</dbReference>
<protein>
    <submittedName>
        <fullName evidence="7">ABC transporter permease</fullName>
    </submittedName>
</protein>
<reference evidence="7" key="1">
    <citation type="submission" date="2020-09" db="EMBL/GenBank/DDBJ databases">
        <title>Hoyosella lacisalsi sp. nov., a halotolerant actinobacterium isolated from soil of Lake Gudzhirganskoe.</title>
        <authorList>
            <person name="Yang Q."/>
            <person name="Guo P.Y."/>
            <person name="Liu S.W."/>
            <person name="Li F.N."/>
            <person name="Sun C.H."/>
        </authorList>
    </citation>
    <scope>NUCLEOTIDE SEQUENCE</scope>
    <source>
        <strain evidence="7">G463</strain>
    </source>
</reference>
<proteinExistence type="predicted"/>
<dbReference type="AlphaFoldDB" id="A0A927PN27"/>
<accession>A0A927PN27</accession>
<feature type="transmembrane region" description="Helical" evidence="5">
    <location>
        <begin position="356"/>
        <end position="378"/>
    </location>
</feature>
<dbReference type="Proteomes" id="UP000642993">
    <property type="component" value="Unassembled WGS sequence"/>
</dbReference>
<keyword evidence="2 5" id="KW-0812">Transmembrane</keyword>